<dbReference type="EMBL" id="KL648689">
    <property type="protein sequence ID" value="KEY65699.1"/>
    <property type="molecule type" value="Genomic_DNA"/>
</dbReference>
<keyword evidence="4" id="KW-1185">Reference proteome</keyword>
<feature type="coiled-coil region" evidence="1">
    <location>
        <begin position="305"/>
        <end position="346"/>
    </location>
</feature>
<feature type="region of interest" description="Disordered" evidence="2">
    <location>
        <begin position="171"/>
        <end position="204"/>
    </location>
</feature>
<evidence type="ECO:0000256" key="1">
    <source>
        <dbReference type="SAM" id="Coils"/>
    </source>
</evidence>
<feature type="region of interest" description="Disordered" evidence="2">
    <location>
        <begin position="1"/>
        <end position="80"/>
    </location>
</feature>
<feature type="compositionally biased region" description="Polar residues" evidence="2">
    <location>
        <begin position="192"/>
        <end position="204"/>
    </location>
</feature>
<proteinExistence type="predicted"/>
<feature type="compositionally biased region" description="Polar residues" evidence="2">
    <location>
        <begin position="48"/>
        <end position="74"/>
    </location>
</feature>
<feature type="compositionally biased region" description="Acidic residues" evidence="2">
    <location>
        <begin position="27"/>
        <end position="39"/>
    </location>
</feature>
<accession>A0A084AK70</accession>
<keyword evidence="1" id="KW-0175">Coiled coil</keyword>
<dbReference type="AlphaFoldDB" id="A0A084AK70"/>
<feature type="region of interest" description="Disordered" evidence="2">
    <location>
        <begin position="538"/>
        <end position="659"/>
    </location>
</feature>
<protein>
    <recommendedName>
        <fullName evidence="5">Autophagy-related protein 28</fullName>
    </recommendedName>
</protein>
<name>A0A084AK70_STACB</name>
<gene>
    <name evidence="3" type="ORF">S7711_07526</name>
</gene>
<sequence>MLPMRNSPRREPSEYPLDELDPRPDDALLEEEEDDDDDEPPRARLRKSTMSNATYSQSPGSWTGRASSVGSSSKQKFKPMFAGPPPPIAKSIIMNKSPNRGAAASLGSNPFHGLATAASRINNSFMFDRRQETPLGAPDSVWRGLRRQEKALEEDVQELLDFQASGLVAGSQGLGTDVTSDSSERSDAGSSTPTGTFYSTATSKSRMVNSLHIPTRATAEGNVIPVRQPPKGRPMGLRSARAALQQSLDAFVDLKREEDAYVDAALSERKKALVHLSRLGTRKDGIETELHTLEDDADEPLGRELRELGTKYDSLTEDIRALEEKLVGMRNRRRRLKEKMDDVRSRREAGLSGYRGALKDVDSEVKGLLRRPPVPPLDAEMLSQDDGKDVDTVSIGGAEFLRLVPERRTLDMARSWWESEILILERRKSRIDRDRQALEEGGAVWREVTQLVTGVETNLRRLMKTGRPASTSSKGKDHNTTTEDLITEQLHHMDEVLLELEHRMQLAESKNWNLLICAIGAELEAFRTAHGLLRELVGGPPSTVDKQTHDGAEETPTATRIEILSRENSHSIPGHEENGQDEESSDNEVPADLVGRDQGSQDESDNEVPPDLLVSHYEEQPHEPFPSGLGLTRPMANEDDGEDGIPSEFKKSETRIKSD</sequence>
<dbReference type="OrthoDB" id="5342758at2759"/>
<organism evidence="3 4">
    <name type="scientific">Stachybotrys chartarum (strain CBS 109288 / IBT 7711)</name>
    <name type="common">Toxic black mold</name>
    <name type="synonym">Stilbospora chartarum</name>
    <dbReference type="NCBI Taxonomy" id="1280523"/>
    <lineage>
        <taxon>Eukaryota</taxon>
        <taxon>Fungi</taxon>
        <taxon>Dikarya</taxon>
        <taxon>Ascomycota</taxon>
        <taxon>Pezizomycotina</taxon>
        <taxon>Sordariomycetes</taxon>
        <taxon>Hypocreomycetidae</taxon>
        <taxon>Hypocreales</taxon>
        <taxon>Stachybotryaceae</taxon>
        <taxon>Stachybotrys</taxon>
    </lineage>
</organism>
<feature type="region of interest" description="Disordered" evidence="2">
    <location>
        <begin position="368"/>
        <end position="389"/>
    </location>
</feature>
<feature type="compositionally biased region" description="Basic and acidic residues" evidence="2">
    <location>
        <begin position="563"/>
        <end position="578"/>
    </location>
</feature>
<evidence type="ECO:0008006" key="5">
    <source>
        <dbReference type="Google" id="ProtNLM"/>
    </source>
</evidence>
<dbReference type="HOGENOM" id="CLU_015530_1_0_1"/>
<evidence type="ECO:0000256" key="2">
    <source>
        <dbReference type="SAM" id="MobiDB-lite"/>
    </source>
</evidence>
<dbReference type="Proteomes" id="UP000028045">
    <property type="component" value="Unassembled WGS sequence"/>
</dbReference>
<feature type="compositionally biased region" description="Basic and acidic residues" evidence="2">
    <location>
        <begin position="648"/>
        <end position="659"/>
    </location>
</feature>
<evidence type="ECO:0000313" key="3">
    <source>
        <dbReference type="EMBL" id="KEY65699.1"/>
    </source>
</evidence>
<evidence type="ECO:0000313" key="4">
    <source>
        <dbReference type="Proteomes" id="UP000028045"/>
    </source>
</evidence>
<reference evidence="3 4" key="1">
    <citation type="journal article" date="2014" name="BMC Genomics">
        <title>Comparative genome sequencing reveals chemotype-specific gene clusters in the toxigenic black mold Stachybotrys.</title>
        <authorList>
            <person name="Semeiks J."/>
            <person name="Borek D."/>
            <person name="Otwinowski Z."/>
            <person name="Grishin N.V."/>
        </authorList>
    </citation>
    <scope>NUCLEOTIDE SEQUENCE [LARGE SCALE GENOMIC DNA]</scope>
    <source>
        <strain evidence="4">CBS 109288 / IBT 7711</strain>
    </source>
</reference>